<evidence type="ECO:0000313" key="3">
    <source>
        <dbReference type="EMBL" id="QYC45021.1"/>
    </source>
</evidence>
<organism evidence="3 4">
    <name type="scientific">Nonomuraea coxensis DSM 45129</name>
    <dbReference type="NCBI Taxonomy" id="1122611"/>
    <lineage>
        <taxon>Bacteria</taxon>
        <taxon>Bacillati</taxon>
        <taxon>Actinomycetota</taxon>
        <taxon>Actinomycetes</taxon>
        <taxon>Streptosporangiales</taxon>
        <taxon>Streptosporangiaceae</taxon>
        <taxon>Nonomuraea</taxon>
    </lineage>
</organism>
<evidence type="ECO:0000256" key="1">
    <source>
        <dbReference type="SAM" id="MobiDB-lite"/>
    </source>
</evidence>
<dbReference type="Gene3D" id="3.40.50.620">
    <property type="entry name" value="HUPs"/>
    <property type="match status" value="1"/>
</dbReference>
<sequence length="463" mass="48977">MEHWQIAVFGACLADDAELTGTLRRAARTGDWAQLAALPGSFVTVRTGADGVLVVPDLAGAWPLFFTPWAGGIAYCSSPLPLGDLIGADPDPRWLAARLIGADLTHATGDRSPFATINRSRPGHMVLLRGQKPCHRPLDVRLGGLPFAEGAEQLRHALLTAVSRRAHQAERLSSDLSGGLDSSSLALLAARYRTSPLPAITYVDPVGGGEDDLTHALLCVRAEPALKHIVIRPGPDALPLTALDRAPLLDEPAQDVLLWARDEAVLAPAAGGLHMTGDGGDCVLAGSLAYLADLARPPTAGRFLTEAAAWARLRHRPAYAVIRAALRMARTSYPQALAGVAEQLRGGDLPTRRGVEDTLRWCGLSPAAAWATREARVDLAAGIESLIADGLGHQPEHLFPEAGADAEALRLVRAAGADSRPYKQVGEVSGWTYTLRTSTTRSSPPAPPFPSPNGPPPRPLNHC</sequence>
<evidence type="ECO:0000259" key="2">
    <source>
        <dbReference type="Pfam" id="PF00733"/>
    </source>
</evidence>
<dbReference type="InterPro" id="IPR014729">
    <property type="entry name" value="Rossmann-like_a/b/a_fold"/>
</dbReference>
<keyword evidence="4" id="KW-1185">Reference proteome</keyword>
<feature type="domain" description="Asparagine synthetase" evidence="2">
    <location>
        <begin position="153"/>
        <end position="334"/>
    </location>
</feature>
<gene>
    <name evidence="3" type="ORF">Nocox_37335</name>
</gene>
<dbReference type="InterPro" id="IPR029055">
    <property type="entry name" value="Ntn_hydrolases_N"/>
</dbReference>
<reference evidence="3 4" key="1">
    <citation type="journal article" date="2021" name="ACS Chem. Biol.">
        <title>Genomic-Led Discovery of a Novel Glycopeptide Antibiotic by Nonomuraea coxensis DSM 45129.</title>
        <authorList>
            <person name="Yushchuk O."/>
            <person name="Vior N.M."/>
            <person name="Andreo-Vidal A."/>
            <person name="Berini F."/>
            <person name="Ruckert C."/>
            <person name="Busche T."/>
            <person name="Binda E."/>
            <person name="Kalinowski J."/>
            <person name="Truman A.W."/>
            <person name="Marinelli F."/>
        </authorList>
    </citation>
    <scope>NUCLEOTIDE SEQUENCE [LARGE SCALE GENOMIC DNA]</scope>
    <source>
        <strain evidence="3 4">DSM 45129</strain>
    </source>
</reference>
<feature type="compositionally biased region" description="Pro residues" evidence="1">
    <location>
        <begin position="444"/>
        <end position="463"/>
    </location>
</feature>
<dbReference type="Pfam" id="PF00733">
    <property type="entry name" value="Asn_synthase"/>
    <property type="match status" value="1"/>
</dbReference>
<evidence type="ECO:0000313" key="4">
    <source>
        <dbReference type="Proteomes" id="UP000824681"/>
    </source>
</evidence>
<dbReference type="EMBL" id="CP068985">
    <property type="protein sequence ID" value="QYC45021.1"/>
    <property type="molecule type" value="Genomic_DNA"/>
</dbReference>
<feature type="region of interest" description="Disordered" evidence="1">
    <location>
        <begin position="434"/>
        <end position="463"/>
    </location>
</feature>
<dbReference type="InterPro" id="IPR001962">
    <property type="entry name" value="Asn_synthase"/>
</dbReference>
<dbReference type="SUPFAM" id="SSF56235">
    <property type="entry name" value="N-terminal nucleophile aminohydrolases (Ntn hydrolases)"/>
    <property type="match status" value="1"/>
</dbReference>
<name>A0ABX8UB60_9ACTN</name>
<proteinExistence type="predicted"/>
<protein>
    <submittedName>
        <fullName evidence="3">Asparagine synthase</fullName>
    </submittedName>
</protein>
<dbReference type="RefSeq" id="WP_026214766.1">
    <property type="nucleotide sequence ID" value="NZ_CP068985.1"/>
</dbReference>
<accession>A0ABX8UB60</accession>
<feature type="compositionally biased region" description="Low complexity" evidence="1">
    <location>
        <begin position="434"/>
        <end position="443"/>
    </location>
</feature>
<dbReference type="Proteomes" id="UP000824681">
    <property type="component" value="Chromosome"/>
</dbReference>
<dbReference type="SUPFAM" id="SSF52402">
    <property type="entry name" value="Adenine nucleotide alpha hydrolases-like"/>
    <property type="match status" value="1"/>
</dbReference>